<proteinExistence type="predicted"/>
<keyword evidence="2" id="KW-1185">Reference proteome</keyword>
<dbReference type="Proteomes" id="UP000621307">
    <property type="component" value="Unassembled WGS sequence"/>
</dbReference>
<sequence length="65" mass="7230">MNYQPLPELIAQAQQLLTQIRQHPQFLALQIDADVTMGDVTQFLNALGWEATACAVDVSKEGFLQ</sequence>
<evidence type="ECO:0000313" key="2">
    <source>
        <dbReference type="Proteomes" id="UP000621307"/>
    </source>
</evidence>
<comment type="caution">
    <text evidence="1">The sequence shown here is derived from an EMBL/GenBank/DDBJ whole genome shotgun (WGS) entry which is preliminary data.</text>
</comment>
<organism evidence="1 2">
    <name type="scientific">Nostoc parmelioides FACHB-3921</name>
    <dbReference type="NCBI Taxonomy" id="2692909"/>
    <lineage>
        <taxon>Bacteria</taxon>
        <taxon>Bacillati</taxon>
        <taxon>Cyanobacteriota</taxon>
        <taxon>Cyanophyceae</taxon>
        <taxon>Nostocales</taxon>
        <taxon>Nostocaceae</taxon>
        <taxon>Nostoc</taxon>
    </lineage>
</organism>
<evidence type="ECO:0008006" key="3">
    <source>
        <dbReference type="Google" id="ProtNLM"/>
    </source>
</evidence>
<reference evidence="1 2" key="1">
    <citation type="journal article" date="2020" name="ISME J.">
        <title>Comparative genomics reveals insights into cyanobacterial evolution and habitat adaptation.</title>
        <authorList>
            <person name="Chen M.Y."/>
            <person name="Teng W.K."/>
            <person name="Zhao L."/>
            <person name="Hu C.X."/>
            <person name="Zhou Y.K."/>
            <person name="Han B.P."/>
            <person name="Song L.R."/>
            <person name="Shu W.S."/>
        </authorList>
    </citation>
    <scope>NUCLEOTIDE SEQUENCE [LARGE SCALE GENOMIC DNA]</scope>
    <source>
        <strain evidence="1 2">FACHB-3921</strain>
    </source>
</reference>
<name>A0ABR8BN24_9NOSO</name>
<protein>
    <recommendedName>
        <fullName evidence="3">Nif11-like leader peptide family natural product</fullName>
    </recommendedName>
</protein>
<accession>A0ABR8BN24</accession>
<dbReference type="RefSeq" id="WP_190572467.1">
    <property type="nucleotide sequence ID" value="NZ_JACJQL010000102.1"/>
</dbReference>
<dbReference type="EMBL" id="JACJQL010000102">
    <property type="protein sequence ID" value="MBD2255522.1"/>
    <property type="molecule type" value="Genomic_DNA"/>
</dbReference>
<evidence type="ECO:0000313" key="1">
    <source>
        <dbReference type="EMBL" id="MBD2255522.1"/>
    </source>
</evidence>
<gene>
    <name evidence="1" type="ORF">H6G14_30410</name>
</gene>